<keyword evidence="1" id="KW-1133">Transmembrane helix</keyword>
<keyword evidence="1" id="KW-0812">Transmembrane</keyword>
<sequence>MLSGQAALANPLAQVSLDGLTRADGIRGWIEIAEPGNLGLLFMGIAGLLIGRWAARGKRKGPPED</sequence>
<name>A0ABQ1JJA7_9SPHN</name>
<dbReference type="EMBL" id="BMGD01000004">
    <property type="protein sequence ID" value="GGB68580.1"/>
    <property type="molecule type" value="Genomic_DNA"/>
</dbReference>
<dbReference type="Proteomes" id="UP000614261">
    <property type="component" value="Unassembled WGS sequence"/>
</dbReference>
<organism evidence="2 3">
    <name type="scientific">Blastomonas aquatica</name>
    <dbReference type="NCBI Taxonomy" id="1510276"/>
    <lineage>
        <taxon>Bacteria</taxon>
        <taxon>Pseudomonadati</taxon>
        <taxon>Pseudomonadota</taxon>
        <taxon>Alphaproteobacteria</taxon>
        <taxon>Sphingomonadales</taxon>
        <taxon>Sphingomonadaceae</taxon>
        <taxon>Blastomonas</taxon>
    </lineage>
</organism>
<feature type="transmembrane region" description="Helical" evidence="1">
    <location>
        <begin position="38"/>
        <end position="55"/>
    </location>
</feature>
<reference evidence="3" key="1">
    <citation type="journal article" date="2019" name="Int. J. Syst. Evol. Microbiol.">
        <title>The Global Catalogue of Microorganisms (GCM) 10K type strain sequencing project: providing services to taxonomists for standard genome sequencing and annotation.</title>
        <authorList>
            <consortium name="The Broad Institute Genomics Platform"/>
            <consortium name="The Broad Institute Genome Sequencing Center for Infectious Disease"/>
            <person name="Wu L."/>
            <person name="Ma J."/>
        </authorList>
    </citation>
    <scope>NUCLEOTIDE SEQUENCE [LARGE SCALE GENOMIC DNA]</scope>
    <source>
        <strain evidence="3">CGMCC 1.12851</strain>
    </source>
</reference>
<evidence type="ECO:0000313" key="3">
    <source>
        <dbReference type="Proteomes" id="UP000614261"/>
    </source>
</evidence>
<protein>
    <recommendedName>
        <fullName evidence="4">PEP-CTERM protein-sorting domain-containing protein</fullName>
    </recommendedName>
</protein>
<proteinExistence type="predicted"/>
<evidence type="ECO:0008006" key="4">
    <source>
        <dbReference type="Google" id="ProtNLM"/>
    </source>
</evidence>
<gene>
    <name evidence="2" type="ORF">GCM10010833_24750</name>
</gene>
<accession>A0ABQ1JJA7</accession>
<keyword evidence="3" id="KW-1185">Reference proteome</keyword>
<evidence type="ECO:0000256" key="1">
    <source>
        <dbReference type="SAM" id="Phobius"/>
    </source>
</evidence>
<evidence type="ECO:0000313" key="2">
    <source>
        <dbReference type="EMBL" id="GGB68580.1"/>
    </source>
</evidence>
<keyword evidence="1" id="KW-0472">Membrane</keyword>
<comment type="caution">
    <text evidence="2">The sequence shown here is derived from an EMBL/GenBank/DDBJ whole genome shotgun (WGS) entry which is preliminary data.</text>
</comment>